<dbReference type="Proteomes" id="UP001290462">
    <property type="component" value="Unassembled WGS sequence"/>
</dbReference>
<evidence type="ECO:0000256" key="2">
    <source>
        <dbReference type="ARBA" id="ARBA00023163"/>
    </source>
</evidence>
<keyword evidence="2" id="KW-0804">Transcription</keyword>
<feature type="domain" description="Helix-turn-helix type 11" evidence="4">
    <location>
        <begin position="16"/>
        <end position="61"/>
    </location>
</feature>
<reference evidence="5" key="1">
    <citation type="submission" date="2023-08" db="EMBL/GenBank/DDBJ databases">
        <title>Genomic characterization of piscicolin 126 produced by Carnobacterium maltaromaticum CM22 strain isolated from salmon (Salmo salar).</title>
        <authorList>
            <person name="Gonzalez-Gragera E."/>
            <person name="Garcia-Lopez J.D."/>
            <person name="Teso-Perez C."/>
            <person name="Gimenez-Hernandez I."/>
            <person name="Peralta-Sanchez J.M."/>
            <person name="Valdivia E."/>
            <person name="Montalban-Lopez M."/>
            <person name="Martin-Platero A.M."/>
            <person name="Banos A."/>
            <person name="Martinez-Bueno M."/>
        </authorList>
    </citation>
    <scope>NUCLEOTIDE SEQUENCE</scope>
    <source>
        <strain evidence="5">CM22</strain>
    </source>
</reference>
<gene>
    <name evidence="5" type="ORF">RAK27_10910</name>
</gene>
<dbReference type="InterPro" id="IPR007737">
    <property type="entry name" value="Mga_HTH"/>
</dbReference>
<dbReference type="AlphaFoldDB" id="A0AAW9JX17"/>
<comment type="caution">
    <text evidence="5">The sequence shown here is derived from an EMBL/GenBank/DDBJ whole genome shotgun (WGS) entry which is preliminary data.</text>
</comment>
<accession>A0AAW9JX17</accession>
<organism evidence="5 6">
    <name type="scientific">Carnobacterium maltaromaticum</name>
    <name type="common">Carnobacterium piscicola</name>
    <dbReference type="NCBI Taxonomy" id="2751"/>
    <lineage>
        <taxon>Bacteria</taxon>
        <taxon>Bacillati</taxon>
        <taxon>Bacillota</taxon>
        <taxon>Bacilli</taxon>
        <taxon>Lactobacillales</taxon>
        <taxon>Carnobacteriaceae</taxon>
        <taxon>Carnobacterium</taxon>
    </lineage>
</organism>
<proteinExistence type="predicted"/>
<evidence type="ECO:0000256" key="1">
    <source>
        <dbReference type="ARBA" id="ARBA00023015"/>
    </source>
</evidence>
<evidence type="ECO:0000313" key="6">
    <source>
        <dbReference type="Proteomes" id="UP001290462"/>
    </source>
</evidence>
<evidence type="ECO:0000259" key="4">
    <source>
        <dbReference type="Pfam" id="PF08279"/>
    </source>
</evidence>
<dbReference type="PANTHER" id="PTHR30185:SF18">
    <property type="entry name" value="TRANSCRIPTIONAL REGULATOR MTLR"/>
    <property type="match status" value="1"/>
</dbReference>
<dbReference type="Gene3D" id="1.10.10.10">
    <property type="entry name" value="Winged helix-like DNA-binding domain superfamily/Winged helix DNA-binding domain"/>
    <property type="match status" value="1"/>
</dbReference>
<dbReference type="EMBL" id="JAVBVO010000003">
    <property type="protein sequence ID" value="MDZ5759169.1"/>
    <property type="molecule type" value="Genomic_DNA"/>
</dbReference>
<evidence type="ECO:0000313" key="5">
    <source>
        <dbReference type="EMBL" id="MDZ5759169.1"/>
    </source>
</evidence>
<protein>
    <submittedName>
        <fullName evidence="5">Helix-turn-helix domain-containing protein</fullName>
    </submittedName>
</protein>
<dbReference type="InterPro" id="IPR036388">
    <property type="entry name" value="WH-like_DNA-bd_sf"/>
</dbReference>
<feature type="domain" description="Mga helix-turn-helix" evidence="3">
    <location>
        <begin position="96"/>
        <end position="162"/>
    </location>
</feature>
<sequence length="496" mass="58346">MESAQIQLLIDKRNIRWFQILAILERSSSISTKNLSQSLNISIRTIRYDVKEIKDYFNQTITIIPSINGYTFNINNKIDYIEKKKGLLEYEPILVILSGIFYGKKLSILDWADQLFLTDRTLISHLKKLNPMLARYQLTMDSPILSLKGKEINIRNFFLAFFYEEDTIPHYVFPPILINNIITDMSTTKFEHFHLDVPRFKLSYLLYITYQRVSNGHTLEISKEIVDTLATSHLRNTMNQMSLSFKKHTSIQLEPSDLVYLILMIVDSNSYDDILNLAPIYQEDVNSKWLPVIDCFCNELDVSDDQQARAIIESFFHLNYLKNAASNTCLFLPPSLLHYYEINYKEELKTMLSFLDKYPNAFHIDKSTQFEYTLLLFSMHLMYEIEQKSYNIAFLFEGSVESTILLENLARNYTPSNHKTYFLHAHHLLPETLKKLSIDLVVTNFSEYIFELPNEIDSLLFNYNATAEDWNKFIKYIDPRLNKKYKIIFDSNHDHS</sequence>
<dbReference type="PANTHER" id="PTHR30185">
    <property type="entry name" value="CRYPTIC BETA-GLUCOSIDE BGL OPERON ANTITERMINATOR"/>
    <property type="match status" value="1"/>
</dbReference>
<keyword evidence="1" id="KW-0805">Transcription regulation</keyword>
<dbReference type="Pfam" id="PF05043">
    <property type="entry name" value="Mga"/>
    <property type="match status" value="1"/>
</dbReference>
<dbReference type="InterPro" id="IPR013196">
    <property type="entry name" value="HTH_11"/>
</dbReference>
<dbReference type="Pfam" id="PF08279">
    <property type="entry name" value="HTH_11"/>
    <property type="match status" value="1"/>
</dbReference>
<name>A0AAW9JX17_CARML</name>
<evidence type="ECO:0000259" key="3">
    <source>
        <dbReference type="Pfam" id="PF05043"/>
    </source>
</evidence>
<dbReference type="InterPro" id="IPR050661">
    <property type="entry name" value="BglG_antiterminators"/>
</dbReference>
<dbReference type="RefSeq" id="WP_322809077.1">
    <property type="nucleotide sequence ID" value="NZ_JAVBVO010000003.1"/>
</dbReference>